<protein>
    <submittedName>
        <fullName evidence="3">Smr/MutS family protein</fullName>
    </submittedName>
</protein>
<dbReference type="SMART" id="SM00463">
    <property type="entry name" value="SMR"/>
    <property type="match status" value="1"/>
</dbReference>
<dbReference type="EMBL" id="JAESVN010000002">
    <property type="protein sequence ID" value="MBL4916695.1"/>
    <property type="molecule type" value="Genomic_DNA"/>
</dbReference>
<feature type="compositionally biased region" description="Pro residues" evidence="1">
    <location>
        <begin position="39"/>
        <end position="56"/>
    </location>
</feature>
<accession>A0A8K0XZ33</accession>
<feature type="domain" description="Smr" evidence="2">
    <location>
        <begin position="100"/>
        <end position="190"/>
    </location>
</feature>
<feature type="region of interest" description="Disordered" evidence="1">
    <location>
        <begin position="28"/>
        <end position="76"/>
    </location>
</feature>
<evidence type="ECO:0000313" key="4">
    <source>
        <dbReference type="Proteomes" id="UP000648908"/>
    </source>
</evidence>
<dbReference type="Pfam" id="PF01713">
    <property type="entry name" value="Smr"/>
    <property type="match status" value="1"/>
</dbReference>
<evidence type="ECO:0000259" key="2">
    <source>
        <dbReference type="PROSITE" id="PS50828"/>
    </source>
</evidence>
<dbReference type="Gene3D" id="3.30.1370.110">
    <property type="match status" value="1"/>
</dbReference>
<dbReference type="PANTHER" id="PTHR35562:SF2">
    <property type="entry name" value="DNA ENDONUCLEASE SMRA-RELATED"/>
    <property type="match status" value="1"/>
</dbReference>
<sequence>MARRRHLRPDEEQLWGAVARSITPMHGATLRKRLEQPGEPAPDPVKPATEPPPPPFRAGFRIGEKARPTATRDAETAPVRMDAKAFGKMVRGKLMPEARIDLHGMTLNEAHPELIRFILNAQTQGMRLVLVITGKGKPGLDHDPFPHRRGILRQQVPHWLRQAPLGPAILQVTEAHLRHGGGGALYVYLRRGR</sequence>
<dbReference type="PROSITE" id="PS50828">
    <property type="entry name" value="SMR"/>
    <property type="match status" value="1"/>
</dbReference>
<dbReference type="AlphaFoldDB" id="A0A8K0XZ33"/>
<gene>
    <name evidence="3" type="ORF">JL811_05620</name>
</gene>
<organism evidence="3 4">
    <name type="scientific">Szabonella alba</name>
    <dbReference type="NCBI Taxonomy" id="2804194"/>
    <lineage>
        <taxon>Bacteria</taxon>
        <taxon>Pseudomonadati</taxon>
        <taxon>Pseudomonadota</taxon>
        <taxon>Alphaproteobacteria</taxon>
        <taxon>Rhodobacterales</taxon>
        <taxon>Paracoccaceae</taxon>
        <taxon>Szabonella</taxon>
    </lineage>
</organism>
<dbReference type="PANTHER" id="PTHR35562">
    <property type="entry name" value="DNA ENDONUCLEASE SMRA-RELATED"/>
    <property type="match status" value="1"/>
</dbReference>
<dbReference type="RefSeq" id="WP_202687514.1">
    <property type="nucleotide sequence ID" value="NZ_JAESVN010000002.1"/>
</dbReference>
<dbReference type="InterPro" id="IPR002625">
    <property type="entry name" value="Smr_dom"/>
</dbReference>
<evidence type="ECO:0000313" key="3">
    <source>
        <dbReference type="EMBL" id="MBL4916695.1"/>
    </source>
</evidence>
<evidence type="ECO:0000256" key="1">
    <source>
        <dbReference type="SAM" id="MobiDB-lite"/>
    </source>
</evidence>
<name>A0A8K0XZ33_9RHOB</name>
<keyword evidence="4" id="KW-1185">Reference proteome</keyword>
<proteinExistence type="predicted"/>
<reference evidence="3" key="1">
    <citation type="submission" date="2021-01" db="EMBL/GenBank/DDBJ databases">
        <title>Tabrizicola alba sp. nov. a motile alkaliphilic bacterium isolated from a soda lake.</title>
        <authorList>
            <person name="Szuroczki S."/>
            <person name="Abbaszade G."/>
            <person name="Schumann P."/>
            <person name="Toth E."/>
        </authorList>
    </citation>
    <scope>NUCLEOTIDE SEQUENCE</scope>
    <source>
        <strain evidence="3">DMG-N-6</strain>
    </source>
</reference>
<dbReference type="InterPro" id="IPR036063">
    <property type="entry name" value="Smr_dom_sf"/>
</dbReference>
<comment type="caution">
    <text evidence="3">The sequence shown here is derived from an EMBL/GenBank/DDBJ whole genome shotgun (WGS) entry which is preliminary data.</text>
</comment>
<feature type="compositionally biased region" description="Basic and acidic residues" evidence="1">
    <location>
        <begin position="62"/>
        <end position="76"/>
    </location>
</feature>
<dbReference type="Proteomes" id="UP000648908">
    <property type="component" value="Unassembled WGS sequence"/>
</dbReference>
<dbReference type="SUPFAM" id="SSF160443">
    <property type="entry name" value="SMR domain-like"/>
    <property type="match status" value="1"/>
</dbReference>